<keyword evidence="1" id="KW-0732">Signal</keyword>
<name>A0A1S2QNF6_9ACTN</name>
<gene>
    <name evidence="2" type="ORF">BIV23_05805</name>
</gene>
<evidence type="ECO:0000313" key="2">
    <source>
        <dbReference type="EMBL" id="OIK06996.1"/>
    </source>
</evidence>
<evidence type="ECO:0000256" key="1">
    <source>
        <dbReference type="SAM" id="SignalP"/>
    </source>
</evidence>
<sequence length="173" mass="17938">MNIFRPRPLALLAPALLIAVAGCSSADDSGSVAVPTPDAKTAPVCRDLHKALPRKLDGRSRNDPAPRSAYTAGWGSPAIILRCGVVRPPKMVDPKVAEGGDPDAIAGGVNGVDWLMEKQGDGTWRFTTAGRVAYVQISLPKGMSAQDEGTAVLTDIAPAVKKAIPTGIASMRG</sequence>
<proteinExistence type="predicted"/>
<dbReference type="InterPro" id="IPR021903">
    <property type="entry name" value="DUF3515"/>
</dbReference>
<evidence type="ECO:0008006" key="4">
    <source>
        <dbReference type="Google" id="ProtNLM"/>
    </source>
</evidence>
<dbReference type="PROSITE" id="PS51257">
    <property type="entry name" value="PROKAR_LIPOPROTEIN"/>
    <property type="match status" value="1"/>
</dbReference>
<dbReference type="EMBL" id="MLYO01000012">
    <property type="protein sequence ID" value="OIK06996.1"/>
    <property type="molecule type" value="Genomic_DNA"/>
</dbReference>
<dbReference type="Pfam" id="PF12028">
    <property type="entry name" value="DUF3515"/>
    <property type="match status" value="1"/>
</dbReference>
<feature type="chain" id="PRO_5010277003" description="DUF3515 domain-containing protein" evidence="1">
    <location>
        <begin position="27"/>
        <end position="173"/>
    </location>
</feature>
<comment type="caution">
    <text evidence="2">The sequence shown here is derived from an EMBL/GenBank/DDBJ whole genome shotgun (WGS) entry which is preliminary data.</text>
</comment>
<reference evidence="2 3" key="1">
    <citation type="submission" date="2016-10" db="EMBL/GenBank/DDBJ databases">
        <title>Genome sequence of Streptomyces sp. MUSC 1.</title>
        <authorList>
            <person name="Lee L.-H."/>
            <person name="Ser H.-L."/>
            <person name="Law J.W.-F."/>
        </authorList>
    </citation>
    <scope>NUCLEOTIDE SEQUENCE [LARGE SCALE GENOMIC DNA]</scope>
    <source>
        <strain evidence="2 3">MUSC 1</strain>
    </source>
</reference>
<protein>
    <recommendedName>
        <fullName evidence="4">DUF3515 domain-containing protein</fullName>
    </recommendedName>
</protein>
<evidence type="ECO:0000313" key="3">
    <source>
        <dbReference type="Proteomes" id="UP000179642"/>
    </source>
</evidence>
<accession>A0A1S2QNF6</accession>
<dbReference type="Proteomes" id="UP000179642">
    <property type="component" value="Unassembled WGS sequence"/>
</dbReference>
<dbReference type="RefSeq" id="WP_071379648.1">
    <property type="nucleotide sequence ID" value="NZ_MLYO01000012.1"/>
</dbReference>
<dbReference type="AlphaFoldDB" id="A0A1S2QNF6"/>
<dbReference type="OrthoDB" id="3213819at2"/>
<feature type="signal peptide" evidence="1">
    <location>
        <begin position="1"/>
        <end position="26"/>
    </location>
</feature>
<organism evidence="2 3">
    <name type="scientific">Streptomyces monashensis</name>
    <dbReference type="NCBI Taxonomy" id="1678012"/>
    <lineage>
        <taxon>Bacteria</taxon>
        <taxon>Bacillati</taxon>
        <taxon>Actinomycetota</taxon>
        <taxon>Actinomycetes</taxon>
        <taxon>Kitasatosporales</taxon>
        <taxon>Streptomycetaceae</taxon>
        <taxon>Streptomyces</taxon>
    </lineage>
</organism>
<keyword evidence="3" id="KW-1185">Reference proteome</keyword>